<name>A0A6H0XLC0_9PEZI</name>
<proteinExistence type="predicted"/>
<gene>
    <name evidence="4" type="ORF">AMS68_001030</name>
</gene>
<dbReference type="Gene3D" id="3.40.50.150">
    <property type="entry name" value="Vaccinia Virus protein VP39"/>
    <property type="match status" value="1"/>
</dbReference>
<dbReference type="Pfam" id="PF06966">
    <property type="entry name" value="DUF1295"/>
    <property type="match status" value="1"/>
</dbReference>
<dbReference type="PANTHER" id="PTHR13090">
    <property type="entry name" value="ARGININE-HYDROXYLASE NDUFAF5, MITOCHONDRIAL"/>
    <property type="match status" value="1"/>
</dbReference>
<dbReference type="GO" id="GO:0005739">
    <property type="term" value="C:mitochondrion"/>
    <property type="evidence" value="ECO:0007669"/>
    <property type="project" value="TreeGrafter"/>
</dbReference>
<evidence type="ECO:0000313" key="4">
    <source>
        <dbReference type="EMBL" id="QIW95512.1"/>
    </source>
</evidence>
<reference evidence="4 5" key="1">
    <citation type="journal article" date="2016" name="Sci. Rep.">
        <title>Peltaster fructicola genome reveals evolution from an invasive phytopathogen to an ectophytic parasite.</title>
        <authorList>
            <person name="Xu C."/>
            <person name="Chen H."/>
            <person name="Gleason M.L."/>
            <person name="Xu J.R."/>
            <person name="Liu H."/>
            <person name="Zhang R."/>
            <person name="Sun G."/>
        </authorList>
    </citation>
    <scope>NUCLEOTIDE SEQUENCE [LARGE SCALE GENOMIC DNA]</scope>
    <source>
        <strain evidence="4 5">LNHT1506</strain>
    </source>
</reference>
<evidence type="ECO:0000256" key="1">
    <source>
        <dbReference type="ARBA" id="ARBA00022603"/>
    </source>
</evidence>
<evidence type="ECO:0000313" key="5">
    <source>
        <dbReference type="Proteomes" id="UP000503462"/>
    </source>
</evidence>
<evidence type="ECO:0000256" key="2">
    <source>
        <dbReference type="ARBA" id="ARBA00022679"/>
    </source>
</evidence>
<sequence>MRVSFGLSQLSRHLPKARRTRRSYAVQSPGASAIEVFDAQTKWMHKERAAFNVEQSRNVDYLRDEVAARLCDRLLDINRTFPKVLDFGANACNIARILTEPNPDPEAQGAAAEPISKRIGQLISTDTSPALLCRDQMEPFNKRIDISREVLKNSEYLPYEPGTFDLVLSSLSLHWINDLPSVLTQINSVLKDDAPFIGAMSGGDTLFELRGSLQLAEQERLGGIGTHISPLADVRDVGNLLTRAGFKLLTVDVDDIVVDYPDIFALMTDLQSMGEANAAMRRDAAGINRDVLLATEAIYREMYGEQQDDGTVTIPATFRTIYMIGWKEGANTPKPLQRGTGEANLADPWKSHVVDAIMTSTTRAVLYQFQHYENDYHTTSYKNTMIIPTAAMAALPTVQSLTDCADYKQVVEPFIPQLYALPSQIAAHITDPAALRMLYLSTNPVISGFAFSLALFPIFLVVSEVNKNYSQVDRVWSILPSIYHVHYAVWARLNGLPTSKIDNVLVFSLIWTSRLTYNYWRRGGYNIGSEDYRWNLIKNWIGQPAFFLLNVFFTSSVQSVLLFLVTTPAYLIMLTSLVKPEMSLIDQVFAKLLIGLVLFEWFADGAQWQYHQAKHEFQKSGKIQQGYIRAQLERGFNTVGLFKYSRHPNFAAEQSIWVFAYVWGCVATSSFYNWTIAGPISYLMVFAGSTPLTEYISSGKYPEYKIYQKRVGRFLPKLFGKGWSEEEMKVLGPKVAQEAKSKKSQ</sequence>
<feature type="transmembrane region" description="Helical" evidence="3">
    <location>
        <begin position="584"/>
        <end position="603"/>
    </location>
</feature>
<dbReference type="Gene3D" id="1.20.120.1630">
    <property type="match status" value="1"/>
</dbReference>
<dbReference type="SUPFAM" id="SSF53335">
    <property type="entry name" value="S-adenosyl-L-methionine-dependent methyltransferases"/>
    <property type="match status" value="1"/>
</dbReference>
<dbReference type="EMBL" id="CP051139">
    <property type="protein sequence ID" value="QIW95512.1"/>
    <property type="molecule type" value="Genomic_DNA"/>
</dbReference>
<evidence type="ECO:0000256" key="3">
    <source>
        <dbReference type="SAM" id="Phobius"/>
    </source>
</evidence>
<dbReference type="Proteomes" id="UP000503462">
    <property type="component" value="Chromosome 1"/>
</dbReference>
<feature type="transmembrane region" description="Helical" evidence="3">
    <location>
        <begin position="545"/>
        <end position="572"/>
    </location>
</feature>
<dbReference type="GO" id="GO:0032259">
    <property type="term" value="P:methylation"/>
    <property type="evidence" value="ECO:0007669"/>
    <property type="project" value="UniProtKB-KW"/>
</dbReference>
<accession>A0A6H0XLC0</accession>
<keyword evidence="2" id="KW-0808">Transferase</keyword>
<dbReference type="PANTHER" id="PTHR13090:SF1">
    <property type="entry name" value="ARGININE-HYDROXYLASE NDUFAF5, MITOCHONDRIAL"/>
    <property type="match status" value="1"/>
</dbReference>
<dbReference type="AlphaFoldDB" id="A0A6H0XLC0"/>
<dbReference type="InterPro" id="IPR029063">
    <property type="entry name" value="SAM-dependent_MTases_sf"/>
</dbReference>
<keyword evidence="3" id="KW-0812">Transmembrane</keyword>
<dbReference type="GO" id="GO:0032981">
    <property type="term" value="P:mitochondrial respiratory chain complex I assembly"/>
    <property type="evidence" value="ECO:0007669"/>
    <property type="project" value="TreeGrafter"/>
</dbReference>
<keyword evidence="5" id="KW-1185">Reference proteome</keyword>
<dbReference type="OrthoDB" id="16816at2759"/>
<keyword evidence="3" id="KW-0472">Membrane</keyword>
<feature type="transmembrane region" description="Helical" evidence="3">
    <location>
        <begin position="445"/>
        <end position="463"/>
    </location>
</feature>
<dbReference type="InterPro" id="IPR050602">
    <property type="entry name" value="Malonyl-ACP_OMT"/>
</dbReference>
<keyword evidence="3" id="KW-1133">Transmembrane helix</keyword>
<feature type="transmembrane region" description="Helical" evidence="3">
    <location>
        <begin position="656"/>
        <end position="674"/>
    </location>
</feature>
<keyword evidence="1" id="KW-0489">Methyltransferase</keyword>
<organism evidence="4 5">
    <name type="scientific">Peltaster fructicola</name>
    <dbReference type="NCBI Taxonomy" id="286661"/>
    <lineage>
        <taxon>Eukaryota</taxon>
        <taxon>Fungi</taxon>
        <taxon>Dikarya</taxon>
        <taxon>Ascomycota</taxon>
        <taxon>Pezizomycotina</taxon>
        <taxon>Dothideomycetes</taxon>
        <taxon>Dothideomycetes incertae sedis</taxon>
        <taxon>Peltaster</taxon>
    </lineage>
</organism>
<dbReference type="GO" id="GO:0008168">
    <property type="term" value="F:methyltransferase activity"/>
    <property type="evidence" value="ECO:0007669"/>
    <property type="project" value="UniProtKB-KW"/>
</dbReference>
<dbReference type="Pfam" id="PF13489">
    <property type="entry name" value="Methyltransf_23"/>
    <property type="match status" value="1"/>
</dbReference>
<protein>
    <recommendedName>
        <fullName evidence="6">Methyltransferase type 11 domain-containing protein</fullName>
    </recommendedName>
</protein>
<evidence type="ECO:0008006" key="6">
    <source>
        <dbReference type="Google" id="ProtNLM"/>
    </source>
</evidence>
<dbReference type="InterPro" id="IPR010721">
    <property type="entry name" value="UstE-like"/>
</dbReference>